<evidence type="ECO:0000313" key="7">
    <source>
        <dbReference type="EMBL" id="MDL4839728.1"/>
    </source>
</evidence>
<dbReference type="Proteomes" id="UP001235343">
    <property type="component" value="Unassembled WGS sequence"/>
</dbReference>
<dbReference type="PANTHER" id="PTHR47053">
    <property type="entry name" value="MUREIN DD-ENDOPEPTIDASE MEPH-RELATED"/>
    <property type="match status" value="1"/>
</dbReference>
<dbReference type="InterPro" id="IPR036365">
    <property type="entry name" value="PGBD-like_sf"/>
</dbReference>
<keyword evidence="8" id="KW-1185">Reference proteome</keyword>
<keyword evidence="3" id="KW-0378">Hydrolase</keyword>
<dbReference type="InterPro" id="IPR002477">
    <property type="entry name" value="Peptidoglycan-bd-like"/>
</dbReference>
<evidence type="ECO:0000256" key="5">
    <source>
        <dbReference type="SAM" id="MobiDB-lite"/>
    </source>
</evidence>
<feature type="compositionally biased region" description="Basic and acidic residues" evidence="5">
    <location>
        <begin position="211"/>
        <end position="226"/>
    </location>
</feature>
<reference evidence="7 8" key="1">
    <citation type="submission" date="2023-06" db="EMBL/GenBank/DDBJ databases">
        <title>Aquibacillus rhizosphaerae LR5S19.</title>
        <authorList>
            <person name="Sun J.-Q."/>
        </authorList>
    </citation>
    <scope>NUCLEOTIDE SEQUENCE [LARGE SCALE GENOMIC DNA]</scope>
    <source>
        <strain evidence="7 8">LR5S19</strain>
    </source>
</reference>
<dbReference type="Gene3D" id="1.10.101.10">
    <property type="entry name" value="PGBD-like superfamily/PGBD"/>
    <property type="match status" value="2"/>
</dbReference>
<dbReference type="PROSITE" id="PS51935">
    <property type="entry name" value="NLPC_P60"/>
    <property type="match status" value="1"/>
</dbReference>
<dbReference type="InterPro" id="IPR051202">
    <property type="entry name" value="Peptidase_C40"/>
</dbReference>
<evidence type="ECO:0000313" key="8">
    <source>
        <dbReference type="Proteomes" id="UP001235343"/>
    </source>
</evidence>
<dbReference type="Gene3D" id="3.90.1720.10">
    <property type="entry name" value="endopeptidase domain like (from Nostoc punctiforme)"/>
    <property type="match status" value="1"/>
</dbReference>
<dbReference type="EMBL" id="JASTZU010000018">
    <property type="protein sequence ID" value="MDL4839728.1"/>
    <property type="molecule type" value="Genomic_DNA"/>
</dbReference>
<keyword evidence="4" id="KW-0788">Thiol protease</keyword>
<dbReference type="PANTHER" id="PTHR47053:SF1">
    <property type="entry name" value="MUREIN DD-ENDOPEPTIDASE MEPH-RELATED"/>
    <property type="match status" value="1"/>
</dbReference>
<dbReference type="InterPro" id="IPR000064">
    <property type="entry name" value="NLP_P60_dom"/>
</dbReference>
<dbReference type="InterPro" id="IPR038765">
    <property type="entry name" value="Papain-like_cys_pep_sf"/>
</dbReference>
<feature type="region of interest" description="Disordered" evidence="5">
    <location>
        <begin position="189"/>
        <end position="229"/>
    </location>
</feature>
<evidence type="ECO:0000256" key="2">
    <source>
        <dbReference type="ARBA" id="ARBA00022670"/>
    </source>
</evidence>
<keyword evidence="2" id="KW-0645">Protease</keyword>
<evidence type="ECO:0000259" key="6">
    <source>
        <dbReference type="PROSITE" id="PS51935"/>
    </source>
</evidence>
<protein>
    <submittedName>
        <fullName evidence="7">NlpC/P60 family protein</fullName>
    </submittedName>
</protein>
<sequence>MLTNGNVQHVVKHSMAYGFVLSQPFSFYVDAYPMLQNEVLEESTTLEYGQHSAAVRVLQHKLNKLSYYDKSIDGEFGVLTEHALKKLQHENDITVSGKADIITVNKIVTLEREKYLRPLKSIKSTFHPGDTGEEIKTIQKALHYFGYYKEEIDGIYGPMTDRALKAFQEDNGLEVEKEVNEKTIDAIYTAEPQTENKQPKEELEQSQQTEKSQETKSDTKKVEKTETQQSFNTSNLITNAKELVGTPYVWGGTSPSGFDCSGFIQYVFQSLGINVPRTVSDIWNMTKPVENLSIGDFVFYETYKAGPSHMGIYVGNGEFIHAGESRGVEVSSMDNSYWSEKYIGAKRVVIQK</sequence>
<dbReference type="Pfam" id="PF01471">
    <property type="entry name" value="PG_binding_1"/>
    <property type="match status" value="2"/>
</dbReference>
<feature type="domain" description="NlpC/P60" evidence="6">
    <location>
        <begin position="230"/>
        <end position="349"/>
    </location>
</feature>
<accession>A0ABT7L1N4</accession>
<dbReference type="SUPFAM" id="SSF47090">
    <property type="entry name" value="PGBD-like"/>
    <property type="match status" value="2"/>
</dbReference>
<comment type="similarity">
    <text evidence="1">Belongs to the peptidase C40 family.</text>
</comment>
<evidence type="ECO:0000256" key="1">
    <source>
        <dbReference type="ARBA" id="ARBA00007074"/>
    </source>
</evidence>
<comment type="caution">
    <text evidence="7">The sequence shown here is derived from an EMBL/GenBank/DDBJ whole genome shotgun (WGS) entry which is preliminary data.</text>
</comment>
<dbReference type="SUPFAM" id="SSF54001">
    <property type="entry name" value="Cysteine proteinases"/>
    <property type="match status" value="1"/>
</dbReference>
<gene>
    <name evidence="7" type="ORF">QQS35_04555</name>
</gene>
<dbReference type="InterPro" id="IPR036366">
    <property type="entry name" value="PGBDSf"/>
</dbReference>
<organism evidence="7 8">
    <name type="scientific">Aquibacillus rhizosphaerae</name>
    <dbReference type="NCBI Taxonomy" id="3051431"/>
    <lineage>
        <taxon>Bacteria</taxon>
        <taxon>Bacillati</taxon>
        <taxon>Bacillota</taxon>
        <taxon>Bacilli</taxon>
        <taxon>Bacillales</taxon>
        <taxon>Bacillaceae</taxon>
        <taxon>Aquibacillus</taxon>
    </lineage>
</organism>
<proteinExistence type="inferred from homology"/>
<dbReference type="Pfam" id="PF00877">
    <property type="entry name" value="NLPC_P60"/>
    <property type="match status" value="1"/>
</dbReference>
<name>A0ABT7L1N4_9BACI</name>
<evidence type="ECO:0000256" key="3">
    <source>
        <dbReference type="ARBA" id="ARBA00022801"/>
    </source>
</evidence>
<dbReference type="RefSeq" id="WP_285930678.1">
    <property type="nucleotide sequence ID" value="NZ_JASTZU010000018.1"/>
</dbReference>
<evidence type="ECO:0000256" key="4">
    <source>
        <dbReference type="ARBA" id="ARBA00022807"/>
    </source>
</evidence>